<evidence type="ECO:0000259" key="2">
    <source>
        <dbReference type="PROSITE" id="PS50855"/>
    </source>
</evidence>
<comment type="caution">
    <text evidence="3">The sequence shown here is derived from an EMBL/GenBank/DDBJ whole genome shotgun (WGS) entry which is preliminary data.</text>
</comment>
<keyword evidence="1" id="KW-1133">Transmembrane helix</keyword>
<dbReference type="EC" id="1.9.3.1" evidence="3"/>
<evidence type="ECO:0000313" key="3">
    <source>
        <dbReference type="EMBL" id="MPN33628.1"/>
    </source>
</evidence>
<feature type="transmembrane region" description="Helical" evidence="1">
    <location>
        <begin position="6"/>
        <end position="25"/>
    </location>
</feature>
<dbReference type="GO" id="GO:0015990">
    <property type="term" value="P:electron transport coupled proton transport"/>
    <property type="evidence" value="ECO:0007669"/>
    <property type="project" value="TreeGrafter"/>
</dbReference>
<dbReference type="PANTHER" id="PTHR10422:SF18">
    <property type="entry name" value="CYTOCHROME C OXIDASE SUBUNIT 1"/>
    <property type="match status" value="1"/>
</dbReference>
<proteinExistence type="predicted"/>
<dbReference type="GO" id="GO:0016020">
    <property type="term" value="C:membrane"/>
    <property type="evidence" value="ECO:0007669"/>
    <property type="project" value="InterPro"/>
</dbReference>
<dbReference type="InterPro" id="IPR023616">
    <property type="entry name" value="Cyt_c_oxase-like_su1_dom"/>
</dbReference>
<organism evidence="3">
    <name type="scientific">bioreactor metagenome</name>
    <dbReference type="NCBI Taxonomy" id="1076179"/>
    <lineage>
        <taxon>unclassified sequences</taxon>
        <taxon>metagenomes</taxon>
        <taxon>ecological metagenomes</taxon>
    </lineage>
</organism>
<dbReference type="Pfam" id="PF00115">
    <property type="entry name" value="COX1"/>
    <property type="match status" value="1"/>
</dbReference>
<keyword evidence="1" id="KW-0472">Membrane</keyword>
<dbReference type="SUPFAM" id="SSF81442">
    <property type="entry name" value="Cytochrome c oxidase subunit I-like"/>
    <property type="match status" value="1"/>
</dbReference>
<dbReference type="PANTHER" id="PTHR10422">
    <property type="entry name" value="CYTOCHROME C OXIDASE SUBUNIT 1"/>
    <property type="match status" value="1"/>
</dbReference>
<dbReference type="AlphaFoldDB" id="A0A645H3M5"/>
<dbReference type="GO" id="GO:0022904">
    <property type="term" value="P:respiratory electron transport chain"/>
    <property type="evidence" value="ECO:0007669"/>
    <property type="project" value="TreeGrafter"/>
</dbReference>
<dbReference type="GO" id="GO:0004129">
    <property type="term" value="F:cytochrome-c oxidase activity"/>
    <property type="evidence" value="ECO:0007669"/>
    <property type="project" value="InterPro"/>
</dbReference>
<dbReference type="GO" id="GO:0016491">
    <property type="term" value="F:oxidoreductase activity"/>
    <property type="evidence" value="ECO:0007669"/>
    <property type="project" value="UniProtKB-KW"/>
</dbReference>
<dbReference type="PROSITE" id="PS50855">
    <property type="entry name" value="COX1"/>
    <property type="match status" value="1"/>
</dbReference>
<feature type="domain" description="Cytochrome oxidase subunit I profile" evidence="2">
    <location>
        <begin position="1"/>
        <end position="143"/>
    </location>
</feature>
<dbReference type="EMBL" id="VSSQ01086217">
    <property type="protein sequence ID" value="MPN33628.1"/>
    <property type="molecule type" value="Genomic_DNA"/>
</dbReference>
<reference evidence="3" key="1">
    <citation type="submission" date="2019-08" db="EMBL/GenBank/DDBJ databases">
        <authorList>
            <person name="Kucharzyk K."/>
            <person name="Murdoch R.W."/>
            <person name="Higgins S."/>
            <person name="Loffler F."/>
        </authorList>
    </citation>
    <scope>NUCLEOTIDE SEQUENCE</scope>
</reference>
<gene>
    <name evidence="3" type="primary">ctaD_2</name>
    <name evidence="3" type="ORF">SDC9_181117</name>
</gene>
<keyword evidence="1" id="KW-0812">Transmembrane</keyword>
<dbReference type="GO" id="GO:0020037">
    <property type="term" value="F:heme binding"/>
    <property type="evidence" value="ECO:0007669"/>
    <property type="project" value="InterPro"/>
</dbReference>
<evidence type="ECO:0000256" key="1">
    <source>
        <dbReference type="SAM" id="Phobius"/>
    </source>
</evidence>
<keyword evidence="3" id="KW-0560">Oxidoreductase</keyword>
<protein>
    <submittedName>
        <fullName evidence="3">Putative cytochrome c oxidase subunit 1</fullName>
        <ecNumber evidence="3">1.9.3.1</ecNumber>
    </submittedName>
</protein>
<feature type="transmembrane region" description="Helical" evidence="1">
    <location>
        <begin position="37"/>
        <end position="59"/>
    </location>
</feature>
<dbReference type="Gene3D" id="1.20.210.10">
    <property type="entry name" value="Cytochrome c oxidase-like, subunit I domain"/>
    <property type="match status" value="1"/>
</dbReference>
<accession>A0A645H3M5</accession>
<feature type="transmembrane region" description="Helical" evidence="1">
    <location>
        <begin position="79"/>
        <end position="100"/>
    </location>
</feature>
<name>A0A645H3M5_9ZZZZ</name>
<dbReference type="InterPro" id="IPR000883">
    <property type="entry name" value="Cyt_C_Oxase_1"/>
</dbReference>
<sequence>MVAHFHYTLFGTVVFTFFGGLYFWWPKFFGRMLNETWGKIHFWLTFIGFHTTFLVQHWLGIEGMPRRYADYLVTDHFTTLNQISTVGAFITGVSLLVFIWNMWISRNNPRVEVDDPWGWARSLEWATSCPPPPFNFTSMPKIRSESPAFDLHYPEIARSIHGHSLDDELAVATKEVTK</sequence>
<dbReference type="GO" id="GO:0009060">
    <property type="term" value="P:aerobic respiration"/>
    <property type="evidence" value="ECO:0007669"/>
    <property type="project" value="InterPro"/>
</dbReference>
<dbReference type="InterPro" id="IPR036927">
    <property type="entry name" value="Cyt_c_oxase-like_su1_sf"/>
</dbReference>